<reference evidence="2" key="1">
    <citation type="submission" date="2020-12" db="EMBL/GenBank/DDBJ databases">
        <title>Metabolic potential, ecology and presence of endohyphal bacteria is reflected in genomic diversity of Mucoromycotina.</title>
        <authorList>
            <person name="Muszewska A."/>
            <person name="Okrasinska A."/>
            <person name="Steczkiewicz K."/>
            <person name="Drgas O."/>
            <person name="Orlowska M."/>
            <person name="Perlinska-Lenart U."/>
            <person name="Aleksandrzak-Piekarczyk T."/>
            <person name="Szatraj K."/>
            <person name="Zielenkiewicz U."/>
            <person name="Pilsyk S."/>
            <person name="Malc E."/>
            <person name="Mieczkowski P."/>
            <person name="Kruszewska J.S."/>
            <person name="Biernat P."/>
            <person name="Pawlowska J."/>
        </authorList>
    </citation>
    <scope>NUCLEOTIDE SEQUENCE</scope>
    <source>
        <strain evidence="2">WA0000051536</strain>
    </source>
</reference>
<evidence type="ECO:0000313" key="3">
    <source>
        <dbReference type="Proteomes" id="UP000612746"/>
    </source>
</evidence>
<dbReference type="AlphaFoldDB" id="A0A8H7PL07"/>
<evidence type="ECO:0000313" key="2">
    <source>
        <dbReference type="EMBL" id="KAG2175982.1"/>
    </source>
</evidence>
<evidence type="ECO:0000256" key="1">
    <source>
        <dbReference type="SAM" id="MobiDB-lite"/>
    </source>
</evidence>
<comment type="caution">
    <text evidence="2">The sequence shown here is derived from an EMBL/GenBank/DDBJ whole genome shotgun (WGS) entry which is preliminary data.</text>
</comment>
<feature type="region of interest" description="Disordered" evidence="1">
    <location>
        <begin position="57"/>
        <end position="138"/>
    </location>
</feature>
<name>A0A8H7PL07_9FUNG</name>
<keyword evidence="3" id="KW-1185">Reference proteome</keyword>
<feature type="compositionally biased region" description="Low complexity" evidence="1">
    <location>
        <begin position="59"/>
        <end position="74"/>
    </location>
</feature>
<gene>
    <name evidence="2" type="ORF">INT44_000460</name>
</gene>
<protein>
    <submittedName>
        <fullName evidence="2">Uncharacterized protein</fullName>
    </submittedName>
</protein>
<accession>A0A8H7PL07</accession>
<feature type="compositionally biased region" description="Polar residues" evidence="1">
    <location>
        <begin position="120"/>
        <end position="133"/>
    </location>
</feature>
<dbReference type="Proteomes" id="UP000612746">
    <property type="component" value="Unassembled WGS sequence"/>
</dbReference>
<proteinExistence type="predicted"/>
<dbReference type="OrthoDB" id="10624535at2759"/>
<organism evidence="2 3">
    <name type="scientific">Umbelopsis vinacea</name>
    <dbReference type="NCBI Taxonomy" id="44442"/>
    <lineage>
        <taxon>Eukaryota</taxon>
        <taxon>Fungi</taxon>
        <taxon>Fungi incertae sedis</taxon>
        <taxon>Mucoromycota</taxon>
        <taxon>Mucoromycotina</taxon>
        <taxon>Umbelopsidomycetes</taxon>
        <taxon>Umbelopsidales</taxon>
        <taxon>Umbelopsidaceae</taxon>
        <taxon>Umbelopsis</taxon>
    </lineage>
</organism>
<dbReference type="EMBL" id="JAEPRA010000014">
    <property type="protein sequence ID" value="KAG2175982.1"/>
    <property type="molecule type" value="Genomic_DNA"/>
</dbReference>
<sequence length="214" mass="21770">MSTPVDAIPAPVEQTPAPAVEQTTDAAPIAATEEAPVATTEGLILIFPLVHSAVKDEQPAPTTAETTAPAPETDAAAKVEEAKPVAPTTEAKPVAAKPATDKKVKRSSTILQKIKAGLKNLSNGGSKPKTATASKKVEPKKDVVKPAADVAAPAVVADAATKREYSFFATPETPQTEVAAPVAAEKEAPIDPATQIKPEEIAVPAIGGTIGHTA</sequence>
<feature type="region of interest" description="Disordered" evidence="1">
    <location>
        <begin position="1"/>
        <end position="23"/>
    </location>
</feature>